<evidence type="ECO:0000313" key="2">
    <source>
        <dbReference type="EMBL" id="CAK9165137.1"/>
    </source>
</evidence>
<feature type="compositionally biased region" description="Basic and acidic residues" evidence="1">
    <location>
        <begin position="31"/>
        <end position="42"/>
    </location>
</feature>
<evidence type="ECO:0000256" key="1">
    <source>
        <dbReference type="SAM" id="MobiDB-lite"/>
    </source>
</evidence>
<reference evidence="2 3" key="1">
    <citation type="submission" date="2024-02" db="EMBL/GenBank/DDBJ databases">
        <authorList>
            <person name="Vignale AGUSTIN F."/>
            <person name="Sosa J E."/>
            <person name="Modenutti C."/>
        </authorList>
    </citation>
    <scope>NUCLEOTIDE SEQUENCE [LARGE SCALE GENOMIC DNA]</scope>
</reference>
<organism evidence="2 3">
    <name type="scientific">Ilex paraguariensis</name>
    <name type="common">yerba mate</name>
    <dbReference type="NCBI Taxonomy" id="185542"/>
    <lineage>
        <taxon>Eukaryota</taxon>
        <taxon>Viridiplantae</taxon>
        <taxon>Streptophyta</taxon>
        <taxon>Embryophyta</taxon>
        <taxon>Tracheophyta</taxon>
        <taxon>Spermatophyta</taxon>
        <taxon>Magnoliopsida</taxon>
        <taxon>eudicotyledons</taxon>
        <taxon>Gunneridae</taxon>
        <taxon>Pentapetalae</taxon>
        <taxon>asterids</taxon>
        <taxon>campanulids</taxon>
        <taxon>Aquifoliales</taxon>
        <taxon>Aquifoliaceae</taxon>
        <taxon>Ilex</taxon>
    </lineage>
</organism>
<dbReference type="EMBL" id="CAUOFW020004325">
    <property type="protein sequence ID" value="CAK9165137.1"/>
    <property type="molecule type" value="Genomic_DNA"/>
</dbReference>
<name>A0ABC8T731_9AQUA</name>
<comment type="caution">
    <text evidence="2">The sequence shown here is derived from an EMBL/GenBank/DDBJ whole genome shotgun (WGS) entry which is preliminary data.</text>
</comment>
<keyword evidence="3" id="KW-1185">Reference proteome</keyword>
<sequence length="120" mass="13312">DYSRGEEDCQKKKFPNPEGNSDGKNQLPKETAPDKKTKDKGKGKQNKQLEILGGIINGDMNIYGKQSKPVRQSNTGNQQKGIWVQQSHAQSSKDPAFKYGQLTKVYIMEETSLPNASNVA</sequence>
<dbReference type="Proteomes" id="UP001642360">
    <property type="component" value="Unassembled WGS sequence"/>
</dbReference>
<feature type="compositionally biased region" description="Basic and acidic residues" evidence="1">
    <location>
        <begin position="1"/>
        <end position="11"/>
    </location>
</feature>
<protein>
    <submittedName>
        <fullName evidence="2">Uncharacterized protein</fullName>
    </submittedName>
</protein>
<proteinExistence type="predicted"/>
<feature type="non-terminal residue" evidence="2">
    <location>
        <position position="1"/>
    </location>
</feature>
<feature type="region of interest" description="Disordered" evidence="1">
    <location>
        <begin position="1"/>
        <end position="48"/>
    </location>
</feature>
<dbReference type="AlphaFoldDB" id="A0ABC8T731"/>
<accession>A0ABC8T731</accession>
<gene>
    <name evidence="2" type="ORF">ILEXP_LOCUS34284</name>
</gene>
<evidence type="ECO:0000313" key="3">
    <source>
        <dbReference type="Proteomes" id="UP001642360"/>
    </source>
</evidence>